<sequence length="64" mass="6961">MISFGDIELMTGMSRATIYRRIAAGFFPKQVQLSDSDARNAAVGFPLGEVRAWIEATKQARAAA</sequence>
<dbReference type="Gene3D" id="1.10.238.160">
    <property type="match status" value="1"/>
</dbReference>
<reference evidence="2" key="2">
    <citation type="submission" date="2019-06" db="EMBL/GenBank/DDBJ databases">
        <title>AzeR, a transcriptional regulator that responds to azelaic acid in Pseudomonas nitroreducens.</title>
        <authorList>
            <person name="Bez C."/>
            <person name="Javvadi S.G."/>
            <person name="Bertani I."/>
            <person name="Devescovi G."/>
            <person name="Studholme D.J."/>
            <person name="Geller A."/>
            <person name="Levy A."/>
            <person name="Venturi V."/>
        </authorList>
    </citation>
    <scope>NUCLEOTIDE SEQUENCE [LARGE SCALE GENOMIC DNA]</scope>
    <source>
        <strain evidence="2">DSM 9128</strain>
    </source>
</reference>
<evidence type="ECO:0000313" key="1">
    <source>
        <dbReference type="EMBL" id="TLP68258.1"/>
    </source>
</evidence>
<comment type="caution">
    <text evidence="1">The sequence shown here is derived from an EMBL/GenBank/DDBJ whole genome shotgun (WGS) entry which is preliminary data.</text>
</comment>
<dbReference type="EMBL" id="VASG01000014">
    <property type="protein sequence ID" value="TLP68258.1"/>
    <property type="molecule type" value="Genomic_DNA"/>
</dbReference>
<dbReference type="AlphaFoldDB" id="A0A5R8ZRK1"/>
<dbReference type="Proteomes" id="UP000307510">
    <property type="component" value="Unassembled WGS sequence"/>
</dbReference>
<protein>
    <submittedName>
        <fullName evidence="1">AlpA family phage regulatory protein</fullName>
    </submittedName>
</protein>
<name>A0A5R8ZRK1_PSENT</name>
<reference evidence="1 2" key="1">
    <citation type="submission" date="2019-05" db="EMBL/GenBank/DDBJ databases">
        <authorList>
            <person name="Moore K."/>
            <person name="O'Neill P."/>
            <person name="Farbos A."/>
            <person name="Studholme D.J."/>
        </authorList>
    </citation>
    <scope>NUCLEOTIDE SEQUENCE [LARGE SCALE GENOMIC DNA]</scope>
    <source>
        <strain evidence="1 2">DSM 9128</strain>
    </source>
</reference>
<evidence type="ECO:0000313" key="2">
    <source>
        <dbReference type="Proteomes" id="UP000307510"/>
    </source>
</evidence>
<gene>
    <name evidence="1" type="ORF">FEA48_30625</name>
</gene>
<dbReference type="InterPro" id="IPR010260">
    <property type="entry name" value="AlpA"/>
</dbReference>
<proteinExistence type="predicted"/>
<organism evidence="1 2">
    <name type="scientific">Pseudomonas nitroreducens</name>
    <dbReference type="NCBI Taxonomy" id="46680"/>
    <lineage>
        <taxon>Bacteria</taxon>
        <taxon>Pseudomonadati</taxon>
        <taxon>Pseudomonadota</taxon>
        <taxon>Gammaproteobacteria</taxon>
        <taxon>Pseudomonadales</taxon>
        <taxon>Pseudomonadaceae</taxon>
        <taxon>Pseudomonas</taxon>
    </lineage>
</organism>
<accession>A0A5R8ZRK1</accession>
<dbReference type="Pfam" id="PF05930">
    <property type="entry name" value="Phage_AlpA"/>
    <property type="match status" value="1"/>
</dbReference>